<reference evidence="5 6" key="1">
    <citation type="submission" date="2023-07" db="EMBL/GenBank/DDBJ databases">
        <title>Genomic Encyclopedia of Type Strains, Phase IV (KMG-IV): sequencing the most valuable type-strain genomes for metagenomic binning, comparative biology and taxonomic classification.</title>
        <authorList>
            <person name="Goeker M."/>
        </authorList>
    </citation>
    <scope>NUCLEOTIDE SEQUENCE [LARGE SCALE GENOMIC DNA]</scope>
    <source>
        <strain evidence="5 6">DSM 17273</strain>
    </source>
</reference>
<dbReference type="CDD" id="cd01359">
    <property type="entry name" value="Argininosuccinate_lyase"/>
    <property type="match status" value="1"/>
</dbReference>
<dbReference type="PANTHER" id="PTHR43814:SF1">
    <property type="entry name" value="ARGININOSUCCINATE LYASE"/>
    <property type="match status" value="1"/>
</dbReference>
<dbReference type="PRINTS" id="PR00145">
    <property type="entry name" value="ARGSUCLYASE"/>
</dbReference>
<dbReference type="InterPro" id="IPR022761">
    <property type="entry name" value="Fumarate_lyase_N"/>
</dbReference>
<dbReference type="Pfam" id="PF14698">
    <property type="entry name" value="ASL_C2"/>
    <property type="match status" value="1"/>
</dbReference>
<comment type="subcellular location">
    <subcellularLocation>
        <location evidence="1">Cytoplasm</location>
    </subcellularLocation>
</comment>
<dbReference type="Gene3D" id="1.10.275.10">
    <property type="entry name" value="Fumarase/aspartase (N-terminal domain)"/>
    <property type="match status" value="1"/>
</dbReference>
<dbReference type="InterPro" id="IPR024083">
    <property type="entry name" value="Fumarase/histidase_N"/>
</dbReference>
<comment type="catalytic activity">
    <reaction evidence="1">
        <text>2-(N(omega)-L-arginino)succinate = fumarate + L-arginine</text>
        <dbReference type="Rhea" id="RHEA:24020"/>
        <dbReference type="ChEBI" id="CHEBI:29806"/>
        <dbReference type="ChEBI" id="CHEBI:32682"/>
        <dbReference type="ChEBI" id="CHEBI:57472"/>
        <dbReference type="EC" id="4.3.2.1"/>
    </reaction>
</comment>
<organism evidence="5 6">
    <name type="scientific">Methanococcoides alaskense</name>
    <dbReference type="NCBI Taxonomy" id="325778"/>
    <lineage>
        <taxon>Archaea</taxon>
        <taxon>Methanobacteriati</taxon>
        <taxon>Methanobacteriota</taxon>
        <taxon>Stenosarchaea group</taxon>
        <taxon>Methanomicrobia</taxon>
        <taxon>Methanosarcinales</taxon>
        <taxon>Methanosarcinaceae</taxon>
        <taxon>Methanococcoides</taxon>
    </lineage>
</organism>
<dbReference type="EMBL" id="JAVDQI010000007">
    <property type="protein sequence ID" value="MDR6223354.1"/>
    <property type="molecule type" value="Genomic_DNA"/>
</dbReference>
<dbReference type="EC" id="4.3.2.1" evidence="1 2"/>
<keyword evidence="1 5" id="KW-0456">Lyase</keyword>
<dbReference type="PANTHER" id="PTHR43814">
    <property type="entry name" value="ARGININOSUCCINATE LYASE"/>
    <property type="match status" value="1"/>
</dbReference>
<name>A0AA90Z9A7_9EURY</name>
<dbReference type="Proteomes" id="UP001185015">
    <property type="component" value="Unassembled WGS sequence"/>
</dbReference>
<dbReference type="FunFam" id="1.20.200.10:FF:000015">
    <property type="entry name" value="argininosuccinate lyase isoform X2"/>
    <property type="match status" value="1"/>
</dbReference>
<dbReference type="Gene3D" id="1.10.40.30">
    <property type="entry name" value="Fumarase/aspartase (C-terminal domain)"/>
    <property type="match status" value="1"/>
</dbReference>
<comment type="caution">
    <text evidence="5">The sequence shown here is derived from an EMBL/GenBank/DDBJ whole genome shotgun (WGS) entry which is preliminary data.</text>
</comment>
<dbReference type="InterPro" id="IPR008948">
    <property type="entry name" value="L-Aspartase-like"/>
</dbReference>
<dbReference type="HAMAP" id="MF_00006">
    <property type="entry name" value="Arg_succ_lyase"/>
    <property type="match status" value="1"/>
</dbReference>
<gene>
    <name evidence="1" type="primary">argH</name>
    <name evidence="5" type="ORF">J2750_001822</name>
</gene>
<dbReference type="GO" id="GO:0004056">
    <property type="term" value="F:argininosuccinate lyase activity"/>
    <property type="evidence" value="ECO:0007669"/>
    <property type="project" value="UniProtKB-UniRule"/>
</dbReference>
<evidence type="ECO:0000256" key="1">
    <source>
        <dbReference type="HAMAP-Rule" id="MF_00006"/>
    </source>
</evidence>
<keyword evidence="1" id="KW-0055">Arginine biosynthesis</keyword>
<dbReference type="GO" id="GO:0005829">
    <property type="term" value="C:cytosol"/>
    <property type="evidence" value="ECO:0007669"/>
    <property type="project" value="TreeGrafter"/>
</dbReference>
<evidence type="ECO:0000259" key="3">
    <source>
        <dbReference type="Pfam" id="PF00206"/>
    </source>
</evidence>
<dbReference type="InterPro" id="IPR000362">
    <property type="entry name" value="Fumarate_lyase_fam"/>
</dbReference>
<dbReference type="InterPro" id="IPR009049">
    <property type="entry name" value="Argininosuccinate_lyase"/>
</dbReference>
<proteinExistence type="inferred from homology"/>
<dbReference type="InterPro" id="IPR029419">
    <property type="entry name" value="Arg_succ_lyase_C"/>
</dbReference>
<evidence type="ECO:0000313" key="5">
    <source>
        <dbReference type="EMBL" id="MDR6223354.1"/>
    </source>
</evidence>
<dbReference type="AlphaFoldDB" id="A0AA90Z9A7"/>
<dbReference type="GO" id="GO:0042450">
    <property type="term" value="P:L-arginine biosynthetic process via ornithine"/>
    <property type="evidence" value="ECO:0007669"/>
    <property type="project" value="UniProtKB-UniRule"/>
</dbReference>
<feature type="domain" description="Fumarate lyase N-terminal" evidence="3">
    <location>
        <begin position="15"/>
        <end position="300"/>
    </location>
</feature>
<keyword evidence="6" id="KW-1185">Reference proteome</keyword>
<dbReference type="RefSeq" id="WP_309740597.1">
    <property type="nucleotide sequence ID" value="NZ_JAVDQI010000007.1"/>
</dbReference>
<protein>
    <recommendedName>
        <fullName evidence="1 2">Argininosuccinate lyase</fullName>
        <shortName evidence="1">ASAL</shortName>
        <ecNumber evidence="1 2">4.3.2.1</ecNumber>
    </recommendedName>
    <alternativeName>
        <fullName evidence="1">Arginosuccinase</fullName>
    </alternativeName>
</protein>
<dbReference type="PRINTS" id="PR00149">
    <property type="entry name" value="FUMRATELYASE"/>
</dbReference>
<evidence type="ECO:0000256" key="2">
    <source>
        <dbReference type="NCBIfam" id="TIGR00838"/>
    </source>
</evidence>
<feature type="domain" description="Argininosuccinate lyase C-terminal" evidence="4">
    <location>
        <begin position="363"/>
        <end position="431"/>
    </location>
</feature>
<evidence type="ECO:0000259" key="4">
    <source>
        <dbReference type="Pfam" id="PF14698"/>
    </source>
</evidence>
<keyword evidence="1" id="KW-0963">Cytoplasm</keyword>
<comment type="pathway">
    <text evidence="1">Amino-acid biosynthesis; L-arginine biosynthesis; L-arginine from L-ornithine and carbamoyl phosphate: step 3/3.</text>
</comment>
<evidence type="ECO:0000313" key="6">
    <source>
        <dbReference type="Proteomes" id="UP001185015"/>
    </source>
</evidence>
<comment type="similarity">
    <text evidence="1">Belongs to the lyase 1 family. Argininosuccinate lyase subfamily.</text>
</comment>
<dbReference type="Gene3D" id="1.20.200.10">
    <property type="entry name" value="Fumarase/aspartase (Central domain)"/>
    <property type="match status" value="1"/>
</dbReference>
<dbReference type="Pfam" id="PF00206">
    <property type="entry name" value="Lyase_1"/>
    <property type="match status" value="1"/>
</dbReference>
<accession>A0AA90Z9A7</accession>
<sequence>MSDILRRGRLASVPDEEIINFTSSMNADKWIFKADILVDLAHTIMLKERKIIKAEDCKKILEGLLTIKEEGIEKLDHTYEDIHISLESRLIDMVGEDTGGRMHSGRSRNDEVATCIRLTLRNELLLLMEDLIALRNTLNDISSENLDTLMPGFTHLQHAQPTTLAHHLTAHANAIGRDLERTMDCYKRVNLSPLGAAAFASTGFDLDRERTCKLLGFDGLIENSMDAVSSRDFLIESASVFANLMINLSKMAEEIVIWSTSEFAFIELDDRYASTSSIMPQKKNPDTAELLRGKSGVAIGSLMSLLAICKALPLSYNRDLQEATPNIMRSLETTRASVRIMNGMMATMSINKENMAGLATAGFTTATELADTMVRVCDIPFRTAHQIVGVLARGNGEPTLGEIDAVAHNVIGESLSSRGLTEDMVKEALDPVLNVSKRNVIGGPSPDSMERLIESSRERIANDTEIIESLIANRERAIEGLFCEVEKCIDV</sequence>
<dbReference type="SUPFAM" id="SSF48557">
    <property type="entry name" value="L-aspartase-like"/>
    <property type="match status" value="1"/>
</dbReference>
<keyword evidence="1" id="KW-0028">Amino-acid biosynthesis</keyword>
<dbReference type="NCBIfam" id="TIGR00838">
    <property type="entry name" value="argH"/>
    <property type="match status" value="1"/>
</dbReference>